<gene>
    <name evidence="3" type="ORF">CICLE_v10018195mg</name>
</gene>
<dbReference type="InParanoid" id="V4W3D3"/>
<dbReference type="EMBL" id="KI536312">
    <property type="protein sequence ID" value="ESR60499.1"/>
    <property type="molecule type" value="Genomic_DNA"/>
</dbReference>
<evidence type="ECO:0008006" key="5">
    <source>
        <dbReference type="Google" id="ProtNLM"/>
    </source>
</evidence>
<dbReference type="OMA" id="IAMDCYR"/>
<keyword evidence="4" id="KW-1185">Reference proteome</keyword>
<evidence type="ECO:0000313" key="3">
    <source>
        <dbReference type="EMBL" id="ESR60499.1"/>
    </source>
</evidence>
<accession>V4W3D3</accession>
<comment type="similarity">
    <text evidence="1">Belongs to the plant LTP family.</text>
</comment>
<dbReference type="KEGG" id="cic:CICLE_v10018195mg"/>
<dbReference type="InterPro" id="IPR000528">
    <property type="entry name" value="Plant_nsLTP"/>
</dbReference>
<evidence type="ECO:0000313" key="4">
    <source>
        <dbReference type="Proteomes" id="UP000030687"/>
    </source>
</evidence>
<protein>
    <recommendedName>
        <fullName evidence="5">Bifunctional inhibitor/plant lipid transfer protein/seed storage helical domain-containing protein</fullName>
    </recommendedName>
</protein>
<dbReference type="Gene3D" id="1.10.110.10">
    <property type="entry name" value="Plant lipid-transfer and hydrophobic proteins"/>
    <property type="match status" value="1"/>
</dbReference>
<feature type="chain" id="PRO_5004729466" description="Bifunctional inhibitor/plant lipid transfer protein/seed storage helical domain-containing protein" evidence="2">
    <location>
        <begin position="22"/>
        <end position="117"/>
    </location>
</feature>
<dbReference type="OrthoDB" id="1876592at2759"/>
<dbReference type="SUPFAM" id="SSF47699">
    <property type="entry name" value="Bifunctional inhibitor/lipid-transfer protein/seed storage 2S albumin"/>
    <property type="match status" value="1"/>
</dbReference>
<dbReference type="GO" id="GO:0008289">
    <property type="term" value="F:lipid binding"/>
    <property type="evidence" value="ECO:0007669"/>
    <property type="project" value="InterPro"/>
</dbReference>
<dbReference type="GO" id="GO:0006869">
    <property type="term" value="P:lipid transport"/>
    <property type="evidence" value="ECO:0007669"/>
    <property type="project" value="InterPro"/>
</dbReference>
<organism evidence="3 4">
    <name type="scientific">Citrus clementina</name>
    <name type="common">Clementine</name>
    <name type="synonym">Citrus deliciosa x Citrus sinensis</name>
    <dbReference type="NCBI Taxonomy" id="85681"/>
    <lineage>
        <taxon>Eukaryota</taxon>
        <taxon>Viridiplantae</taxon>
        <taxon>Streptophyta</taxon>
        <taxon>Embryophyta</taxon>
        <taxon>Tracheophyta</taxon>
        <taxon>Spermatophyta</taxon>
        <taxon>Magnoliopsida</taxon>
        <taxon>eudicotyledons</taxon>
        <taxon>Gunneridae</taxon>
        <taxon>Pentapetalae</taxon>
        <taxon>rosids</taxon>
        <taxon>malvids</taxon>
        <taxon>Sapindales</taxon>
        <taxon>Rutaceae</taxon>
        <taxon>Aurantioideae</taxon>
        <taxon>Citrus</taxon>
    </lineage>
</organism>
<reference evidence="3 4" key="1">
    <citation type="submission" date="2013-10" db="EMBL/GenBank/DDBJ databases">
        <authorList>
            <consortium name="International Citrus Genome Consortium"/>
            <person name="Jenkins J."/>
            <person name="Schmutz J."/>
            <person name="Prochnik S."/>
            <person name="Rokhsar D."/>
            <person name="Gmitter F."/>
            <person name="Ollitrault P."/>
            <person name="Machado M."/>
            <person name="Talon M."/>
            <person name="Wincker P."/>
            <person name="Jaillon O."/>
            <person name="Morgante M."/>
        </authorList>
    </citation>
    <scope>NUCLEOTIDE SEQUENCE</scope>
    <source>
        <strain evidence="4">cv. Clemenules</strain>
    </source>
</reference>
<proteinExistence type="inferred from homology"/>
<dbReference type="PRINTS" id="PR00382">
    <property type="entry name" value="LIPIDTRNSFER"/>
</dbReference>
<evidence type="ECO:0000256" key="2">
    <source>
        <dbReference type="SAM" id="SignalP"/>
    </source>
</evidence>
<dbReference type="AlphaFoldDB" id="V4W3D3"/>
<feature type="signal peptide" evidence="2">
    <location>
        <begin position="1"/>
        <end position="21"/>
    </location>
</feature>
<dbReference type="PANTHER" id="PTHR33076">
    <property type="entry name" value="NON-SPECIFIC LIPID-TRANSFER PROTEIN 2-RELATED"/>
    <property type="match status" value="1"/>
</dbReference>
<dbReference type="Proteomes" id="UP000030687">
    <property type="component" value="Unassembled WGS sequence"/>
</dbReference>
<dbReference type="InterPro" id="IPR036312">
    <property type="entry name" value="Bifun_inhib/LTP/seed_sf"/>
</dbReference>
<name>V4W3D3_CITCL</name>
<evidence type="ECO:0000256" key="1">
    <source>
        <dbReference type="ARBA" id="ARBA00009748"/>
    </source>
</evidence>
<dbReference type="Gramene" id="ESR60499">
    <property type="protein sequence ID" value="ESR60499"/>
    <property type="gene ID" value="CICLE_v10018195mg"/>
</dbReference>
<dbReference type="eggNOG" id="ENOG502S6VB">
    <property type="taxonomic scope" value="Eukaryota"/>
</dbReference>
<sequence length="117" mass="13019">MARHLLYLATFALMLVSVSKARESSFCDNVFNNFIHCVRYVSDLSINEPASGCCSGIINLKQVANQNEAGPAQICQCIEDLARVMHIPFDASRIQSLRIHCRTHLSFPISNAMDCSK</sequence>
<keyword evidence="2" id="KW-0732">Signal</keyword>